<proteinExistence type="predicted"/>
<protein>
    <recommendedName>
        <fullName evidence="4">DNA-directed RNA polymerase</fullName>
    </recommendedName>
</protein>
<name>A0A8H5C3W9_9AGAR</name>
<sequence length="156" mass="16742">MNILAALAVGGGLGSGNRTSVLVKTEKACVRANMGTEGYEDGDMEMKVVTRSEEPTTAGQGHKEDETPAIASESVLTMGPSTIYDLFKKISDQALPLLGRSEEYASPDWMILTVLPAPPPPPVRRASTSRGFVENLYMCGLIPRCSSSTPWLVLRV</sequence>
<reference evidence="2 3" key="1">
    <citation type="journal article" date="2020" name="ISME J.">
        <title>Uncovering the hidden diversity of litter-decomposition mechanisms in mushroom-forming fungi.</title>
        <authorList>
            <person name="Floudas D."/>
            <person name="Bentzer J."/>
            <person name="Ahren D."/>
            <person name="Johansson T."/>
            <person name="Persson P."/>
            <person name="Tunlid A."/>
        </authorList>
    </citation>
    <scope>NUCLEOTIDE SEQUENCE [LARGE SCALE GENOMIC DNA]</scope>
    <source>
        <strain evidence="2 3">CBS 175.51</strain>
    </source>
</reference>
<accession>A0A8H5C3W9</accession>
<evidence type="ECO:0000256" key="1">
    <source>
        <dbReference type="SAM" id="MobiDB-lite"/>
    </source>
</evidence>
<dbReference type="OrthoDB" id="3063269at2759"/>
<dbReference type="Proteomes" id="UP000541558">
    <property type="component" value="Unassembled WGS sequence"/>
</dbReference>
<feature type="region of interest" description="Disordered" evidence="1">
    <location>
        <begin position="51"/>
        <end position="72"/>
    </location>
</feature>
<comment type="caution">
    <text evidence="2">The sequence shown here is derived from an EMBL/GenBank/DDBJ whole genome shotgun (WGS) entry which is preliminary data.</text>
</comment>
<gene>
    <name evidence="2" type="ORF">D9611_012917</name>
</gene>
<dbReference type="SUPFAM" id="SSF64484">
    <property type="entry name" value="beta and beta-prime subunits of DNA dependent RNA-polymerase"/>
    <property type="match status" value="1"/>
</dbReference>
<evidence type="ECO:0000313" key="3">
    <source>
        <dbReference type="Proteomes" id="UP000541558"/>
    </source>
</evidence>
<dbReference type="AlphaFoldDB" id="A0A8H5C3W9"/>
<dbReference type="EMBL" id="JAACJK010000066">
    <property type="protein sequence ID" value="KAF5334785.1"/>
    <property type="molecule type" value="Genomic_DNA"/>
</dbReference>
<keyword evidence="3" id="KW-1185">Reference proteome</keyword>
<evidence type="ECO:0008006" key="4">
    <source>
        <dbReference type="Google" id="ProtNLM"/>
    </source>
</evidence>
<evidence type="ECO:0000313" key="2">
    <source>
        <dbReference type="EMBL" id="KAF5334785.1"/>
    </source>
</evidence>
<organism evidence="2 3">
    <name type="scientific">Ephemerocybe angulata</name>
    <dbReference type="NCBI Taxonomy" id="980116"/>
    <lineage>
        <taxon>Eukaryota</taxon>
        <taxon>Fungi</taxon>
        <taxon>Dikarya</taxon>
        <taxon>Basidiomycota</taxon>
        <taxon>Agaricomycotina</taxon>
        <taxon>Agaricomycetes</taxon>
        <taxon>Agaricomycetidae</taxon>
        <taxon>Agaricales</taxon>
        <taxon>Agaricineae</taxon>
        <taxon>Psathyrellaceae</taxon>
        <taxon>Ephemerocybe</taxon>
    </lineage>
</organism>